<dbReference type="InterPro" id="IPR000215">
    <property type="entry name" value="Serpin_fam"/>
</dbReference>
<protein>
    <recommendedName>
        <fullName evidence="2">Serpin domain-containing protein</fullName>
    </recommendedName>
</protein>
<evidence type="ECO:0000259" key="2">
    <source>
        <dbReference type="Pfam" id="PF00079"/>
    </source>
</evidence>
<sequence>MASSSPATGFEHFGHKIYSTVNQNNNQNVFLSPASIALAMAMCSAGARQETLKQMLHVLDASSIESLTKTAEQVMQVFSIADQDTQVKLKLANRLYAQNSYKLQQDYIDLVQGSFKADIKLEDFVNNSAAVVQTINTWVEDRTNNLIQNL</sequence>
<dbReference type="PANTHER" id="PTHR11461:SF211">
    <property type="entry name" value="GH10112P-RELATED"/>
    <property type="match status" value="1"/>
</dbReference>
<name>A0A8S3IG01_9BILA</name>
<dbReference type="SUPFAM" id="SSF56574">
    <property type="entry name" value="Serpins"/>
    <property type="match status" value="1"/>
</dbReference>
<evidence type="ECO:0000313" key="3">
    <source>
        <dbReference type="EMBL" id="CAF5197598.1"/>
    </source>
</evidence>
<dbReference type="InterPro" id="IPR023796">
    <property type="entry name" value="Serpin_dom"/>
</dbReference>
<feature type="domain" description="Serpin" evidence="2">
    <location>
        <begin position="11"/>
        <end position="150"/>
    </location>
</feature>
<dbReference type="InterPro" id="IPR036186">
    <property type="entry name" value="Serpin_sf"/>
</dbReference>
<dbReference type="EMBL" id="CAJOBJ010343168">
    <property type="protein sequence ID" value="CAF5197598.1"/>
    <property type="molecule type" value="Genomic_DNA"/>
</dbReference>
<accession>A0A8S3IG01</accession>
<dbReference type="PANTHER" id="PTHR11461">
    <property type="entry name" value="SERINE PROTEASE INHIBITOR, SERPIN"/>
    <property type="match status" value="1"/>
</dbReference>
<dbReference type="GO" id="GO:0005615">
    <property type="term" value="C:extracellular space"/>
    <property type="evidence" value="ECO:0007669"/>
    <property type="project" value="InterPro"/>
</dbReference>
<dbReference type="Pfam" id="PF00079">
    <property type="entry name" value="Serpin"/>
    <property type="match status" value="1"/>
</dbReference>
<dbReference type="GO" id="GO:0004867">
    <property type="term" value="F:serine-type endopeptidase inhibitor activity"/>
    <property type="evidence" value="ECO:0007669"/>
    <property type="project" value="InterPro"/>
</dbReference>
<proteinExistence type="inferred from homology"/>
<evidence type="ECO:0000313" key="4">
    <source>
        <dbReference type="Proteomes" id="UP000681720"/>
    </source>
</evidence>
<dbReference type="AlphaFoldDB" id="A0A8S3IG01"/>
<gene>
    <name evidence="3" type="ORF">GIL414_LOCUS75487</name>
</gene>
<comment type="caution">
    <text evidence="3">The sequence shown here is derived from an EMBL/GenBank/DDBJ whole genome shotgun (WGS) entry which is preliminary data.</text>
</comment>
<dbReference type="Gene3D" id="3.30.497.10">
    <property type="entry name" value="Antithrombin, subunit I, domain 2"/>
    <property type="match status" value="1"/>
</dbReference>
<comment type="similarity">
    <text evidence="1">Belongs to the serpin family.</text>
</comment>
<organism evidence="3 4">
    <name type="scientific">Rotaria magnacalcarata</name>
    <dbReference type="NCBI Taxonomy" id="392030"/>
    <lineage>
        <taxon>Eukaryota</taxon>
        <taxon>Metazoa</taxon>
        <taxon>Spiralia</taxon>
        <taxon>Gnathifera</taxon>
        <taxon>Rotifera</taxon>
        <taxon>Eurotatoria</taxon>
        <taxon>Bdelloidea</taxon>
        <taxon>Philodinida</taxon>
        <taxon>Philodinidae</taxon>
        <taxon>Rotaria</taxon>
    </lineage>
</organism>
<dbReference type="InterPro" id="IPR042178">
    <property type="entry name" value="Serpin_sf_1"/>
</dbReference>
<reference evidence="3" key="1">
    <citation type="submission" date="2021-02" db="EMBL/GenBank/DDBJ databases">
        <authorList>
            <person name="Nowell W R."/>
        </authorList>
    </citation>
    <scope>NUCLEOTIDE SEQUENCE</scope>
</reference>
<dbReference type="Proteomes" id="UP000681720">
    <property type="component" value="Unassembled WGS sequence"/>
</dbReference>
<feature type="non-terminal residue" evidence="3">
    <location>
        <position position="150"/>
    </location>
</feature>
<evidence type="ECO:0000256" key="1">
    <source>
        <dbReference type="ARBA" id="ARBA00009500"/>
    </source>
</evidence>